<keyword evidence="2" id="KW-1185">Reference proteome</keyword>
<evidence type="ECO:0000313" key="1">
    <source>
        <dbReference type="EMBL" id="MBB5712337.1"/>
    </source>
</evidence>
<proteinExistence type="predicted"/>
<dbReference type="Proteomes" id="UP000527143">
    <property type="component" value="Unassembled WGS sequence"/>
</dbReference>
<name>A0A840YFW2_9SPHN</name>
<accession>A0A840YFW2</accession>
<evidence type="ECO:0000313" key="2">
    <source>
        <dbReference type="Proteomes" id="UP000527143"/>
    </source>
</evidence>
<dbReference type="EMBL" id="JACIJF010000016">
    <property type="protein sequence ID" value="MBB5712337.1"/>
    <property type="molecule type" value="Genomic_DNA"/>
</dbReference>
<sequence>MAITKRPKVSDEAATEAFISAAPDGSKTGIADPAPLPRVYEKGIQKGNKRQITLTINPELLRRVDETATKTGQTRAALINLAIFQALEGNVFGR</sequence>
<evidence type="ECO:0008006" key="3">
    <source>
        <dbReference type="Google" id="ProtNLM"/>
    </source>
</evidence>
<protein>
    <recommendedName>
        <fullName evidence="3">CopG family transcriptional regulator</fullName>
    </recommendedName>
</protein>
<organism evidence="1 2">
    <name type="scientific">Sphingomonas xinjiangensis</name>
    <dbReference type="NCBI Taxonomy" id="643568"/>
    <lineage>
        <taxon>Bacteria</taxon>
        <taxon>Pseudomonadati</taxon>
        <taxon>Pseudomonadota</taxon>
        <taxon>Alphaproteobacteria</taxon>
        <taxon>Sphingomonadales</taxon>
        <taxon>Sphingomonadaceae</taxon>
        <taxon>Sphingomonas</taxon>
    </lineage>
</organism>
<reference evidence="1 2" key="1">
    <citation type="submission" date="2020-08" db="EMBL/GenBank/DDBJ databases">
        <title>Genomic Encyclopedia of Type Strains, Phase IV (KMG-IV): sequencing the most valuable type-strain genomes for metagenomic binning, comparative biology and taxonomic classification.</title>
        <authorList>
            <person name="Goeker M."/>
        </authorList>
    </citation>
    <scope>NUCLEOTIDE SEQUENCE [LARGE SCALE GENOMIC DNA]</scope>
    <source>
        <strain evidence="1 2">DSM 26736</strain>
    </source>
</reference>
<comment type="caution">
    <text evidence="1">The sequence shown here is derived from an EMBL/GenBank/DDBJ whole genome shotgun (WGS) entry which is preliminary data.</text>
</comment>
<gene>
    <name evidence="1" type="ORF">FHT02_003596</name>
</gene>
<dbReference type="AlphaFoldDB" id="A0A840YFW2"/>